<name>A0A9N9GYR0_9GLOM</name>
<dbReference type="EMBL" id="CAJVPI010002066">
    <property type="protein sequence ID" value="CAG8634730.1"/>
    <property type="molecule type" value="Genomic_DNA"/>
</dbReference>
<accession>A0A9N9GYR0</accession>
<protein>
    <submittedName>
        <fullName evidence="1">11673_t:CDS:1</fullName>
    </submittedName>
</protein>
<reference evidence="1" key="1">
    <citation type="submission" date="2021-06" db="EMBL/GenBank/DDBJ databases">
        <authorList>
            <person name="Kallberg Y."/>
            <person name="Tangrot J."/>
            <person name="Rosling A."/>
        </authorList>
    </citation>
    <scope>NUCLEOTIDE SEQUENCE</scope>
    <source>
        <strain evidence="1">BR232B</strain>
    </source>
</reference>
<proteinExistence type="predicted"/>
<dbReference type="AlphaFoldDB" id="A0A9N9GYR0"/>
<evidence type="ECO:0000313" key="2">
    <source>
        <dbReference type="Proteomes" id="UP000789739"/>
    </source>
</evidence>
<organism evidence="1 2">
    <name type="scientific">Paraglomus brasilianum</name>
    <dbReference type="NCBI Taxonomy" id="144538"/>
    <lineage>
        <taxon>Eukaryota</taxon>
        <taxon>Fungi</taxon>
        <taxon>Fungi incertae sedis</taxon>
        <taxon>Mucoromycota</taxon>
        <taxon>Glomeromycotina</taxon>
        <taxon>Glomeromycetes</taxon>
        <taxon>Paraglomerales</taxon>
        <taxon>Paraglomeraceae</taxon>
        <taxon>Paraglomus</taxon>
    </lineage>
</organism>
<gene>
    <name evidence="1" type="ORF">PBRASI_LOCUS9442</name>
</gene>
<evidence type="ECO:0000313" key="1">
    <source>
        <dbReference type="EMBL" id="CAG8634730.1"/>
    </source>
</evidence>
<comment type="caution">
    <text evidence="1">The sequence shown here is derived from an EMBL/GenBank/DDBJ whole genome shotgun (WGS) entry which is preliminary data.</text>
</comment>
<sequence length="100" mass="10805">MAIAQKWANAVHGNTVVVQPSAALMERTLFVIDTDAVPVMHPNFVGTSVIVRAQYVDRTLAIAKRYLLPGFCAPKDNLLLTLLSRPPMSVTGVDGETLSI</sequence>
<keyword evidence="2" id="KW-1185">Reference proteome</keyword>
<dbReference type="Proteomes" id="UP000789739">
    <property type="component" value="Unassembled WGS sequence"/>
</dbReference>
<dbReference type="OrthoDB" id="10498464at2759"/>